<dbReference type="GO" id="GO:0001018">
    <property type="term" value="F:mitochondrial promoter sequence-specific DNA binding"/>
    <property type="evidence" value="ECO:0007669"/>
    <property type="project" value="TreeGrafter"/>
</dbReference>
<evidence type="ECO:0000256" key="11">
    <source>
        <dbReference type="ARBA" id="ARBA00063316"/>
    </source>
</evidence>
<feature type="domain" description="DNA-directed RNA polymerase N-terminal" evidence="14">
    <location>
        <begin position="466"/>
        <end position="781"/>
    </location>
</feature>
<dbReference type="PANTHER" id="PTHR10102">
    <property type="entry name" value="DNA-DIRECTED RNA POLYMERASE, MITOCHONDRIAL"/>
    <property type="match status" value="1"/>
</dbReference>
<name>A0A6I8T5K6_AEDAE</name>
<dbReference type="InterPro" id="IPR043502">
    <property type="entry name" value="DNA/RNA_pol_sf"/>
</dbReference>
<feature type="compositionally biased region" description="Basic and acidic residues" evidence="13">
    <location>
        <begin position="242"/>
        <end position="251"/>
    </location>
</feature>
<comment type="subunit">
    <text evidence="11">Homodimer. Component of the mitochondrial transcription initiation complex, composed at least of TFB2M, TFAM and POLRMT. In this complex TFAM recruits POLRMT to the promoter whereas TFB2M induces structural changes in POLRMT to enable promoter opening and trapping of the DNA non-template strand. Upon metabolic stress, forms a complex composed of FOXO3, SIRT3 and mitochondrial RNA polymerase POLRMT; the complex is recruited to mtDNA in a SIRT3-dependent manner. Also forms a complex composed of FOXO3, SIRT3, TFAM and POLRMT. Interacts with TFB1M and TFB2M, leading to the stimulation of transcription. Interacts with TEFM. Interacts with MTRES1.</text>
</comment>
<evidence type="ECO:0000256" key="6">
    <source>
        <dbReference type="ARBA" id="ARBA00022946"/>
    </source>
</evidence>
<keyword evidence="4 12" id="KW-0808">Transferase</keyword>
<dbReference type="FunCoup" id="A0A6I8T5K6">
    <property type="interactions" value="1032"/>
</dbReference>
<dbReference type="EnsemblMetazoa" id="AAEL001847-RB">
    <property type="protein sequence ID" value="AAEL001847-PB"/>
    <property type="gene ID" value="AAEL001847"/>
</dbReference>
<dbReference type="InterPro" id="IPR002885">
    <property type="entry name" value="PPR_rpt"/>
</dbReference>
<dbReference type="PROSITE" id="PS00900">
    <property type="entry name" value="RNA_POL_PHAGE_1"/>
    <property type="match status" value="1"/>
</dbReference>
<evidence type="ECO:0000256" key="7">
    <source>
        <dbReference type="ARBA" id="ARBA00023128"/>
    </source>
</evidence>
<keyword evidence="16" id="KW-1185">Reference proteome</keyword>
<dbReference type="InterPro" id="IPR011990">
    <property type="entry name" value="TPR-like_helical_dom_sf"/>
</dbReference>
<dbReference type="InterPro" id="IPR046950">
    <property type="entry name" value="DNA-dir_Rpol_C_phage-type"/>
</dbReference>
<comment type="function">
    <text evidence="10">DNA-dependent RNA polymerase catalyzes the transcription of mitochondrial DNA into RNA using the four ribonucleoside triphosphates as substrates. Component of the mitochondrial transcription initiation complex, composed at least of TFB2M, TFAM and POLRMT that is required for basal transcription of mitochondrial DNA. In this complex, TFAM recruits POLRMT to a specific promoter whereas TFB2M induces structural changes in POLRMT to enable promoter opening and trapping of the DNA non-template strand. Has DNA primase activity. Catalyzes the synthesis of short RNA primers that are necessary for the initiation of lagging-strand DNA synthesis from the origin of light-strand DNA replication (OriL).</text>
</comment>
<dbReference type="FunFam" id="1.10.150.20:FF:000031">
    <property type="entry name" value="DNA-directed RNA polymerase"/>
    <property type="match status" value="1"/>
</dbReference>
<organism evidence="15 16">
    <name type="scientific">Aedes aegypti</name>
    <name type="common">Yellowfever mosquito</name>
    <name type="synonym">Culex aegypti</name>
    <dbReference type="NCBI Taxonomy" id="7159"/>
    <lineage>
        <taxon>Eukaryota</taxon>
        <taxon>Metazoa</taxon>
        <taxon>Ecdysozoa</taxon>
        <taxon>Arthropoda</taxon>
        <taxon>Hexapoda</taxon>
        <taxon>Insecta</taxon>
        <taxon>Pterygota</taxon>
        <taxon>Neoptera</taxon>
        <taxon>Endopterygota</taxon>
        <taxon>Diptera</taxon>
        <taxon>Nematocera</taxon>
        <taxon>Culicoidea</taxon>
        <taxon>Culicidae</taxon>
        <taxon>Culicinae</taxon>
        <taxon>Aedini</taxon>
        <taxon>Aedes</taxon>
        <taxon>Stegomyia</taxon>
    </lineage>
</organism>
<keyword evidence="3 12" id="KW-0240">DNA-directed RNA polymerase</keyword>
<dbReference type="InterPro" id="IPR037159">
    <property type="entry name" value="RNA_POL_N_sf"/>
</dbReference>
<keyword evidence="7" id="KW-0496">Mitochondrion</keyword>
<dbReference type="SUPFAM" id="SSF56672">
    <property type="entry name" value="DNA/RNA polymerases"/>
    <property type="match status" value="1"/>
</dbReference>
<dbReference type="PANTHER" id="PTHR10102:SF0">
    <property type="entry name" value="DNA-DIRECTED RNA POLYMERASE, MITOCHONDRIAL"/>
    <property type="match status" value="1"/>
</dbReference>
<dbReference type="PROSITE" id="PS51375">
    <property type="entry name" value="PPR"/>
    <property type="match status" value="1"/>
</dbReference>
<dbReference type="PROSITE" id="PS00489">
    <property type="entry name" value="RNA_POL_PHAGE_2"/>
    <property type="match status" value="1"/>
</dbReference>
<evidence type="ECO:0000256" key="10">
    <source>
        <dbReference type="ARBA" id="ARBA00057821"/>
    </source>
</evidence>
<evidence type="ECO:0000256" key="2">
    <source>
        <dbReference type="ARBA" id="ARBA00009493"/>
    </source>
</evidence>
<comment type="similarity">
    <text evidence="2 12">Belongs to the phage and mitochondrial RNA polymerase family.</text>
</comment>
<evidence type="ECO:0000313" key="16">
    <source>
        <dbReference type="Proteomes" id="UP000008820"/>
    </source>
</evidence>
<dbReference type="Gene3D" id="1.25.40.10">
    <property type="entry name" value="Tetratricopeptide repeat domain"/>
    <property type="match status" value="1"/>
</dbReference>
<evidence type="ECO:0000256" key="5">
    <source>
        <dbReference type="ARBA" id="ARBA00022695"/>
    </source>
</evidence>
<dbReference type="FunFam" id="1.10.1320.10:FF:000002">
    <property type="entry name" value="DNA-directed RNA polymerase"/>
    <property type="match status" value="1"/>
</dbReference>
<comment type="subcellular location">
    <subcellularLocation>
        <location evidence="1">Mitochondrion</location>
    </subcellularLocation>
</comment>
<dbReference type="Proteomes" id="UP000008820">
    <property type="component" value="Chromosome 2"/>
</dbReference>
<dbReference type="Pfam" id="PF14700">
    <property type="entry name" value="RPOL_N"/>
    <property type="match status" value="1"/>
</dbReference>
<keyword evidence="6" id="KW-0809">Transit peptide</keyword>
<comment type="function">
    <text evidence="12">DNA-dependent RNA polymerase catalyzes the transcription of DNA into RNA using the four ribonucleoside triphosphates as substrates.</text>
</comment>
<keyword evidence="5 12" id="KW-0548">Nucleotidyltransferase</keyword>
<dbReference type="SMART" id="SM01311">
    <property type="entry name" value="RPOL_N"/>
    <property type="match status" value="1"/>
</dbReference>
<protein>
    <recommendedName>
        <fullName evidence="12">DNA-directed RNA polymerase</fullName>
        <ecNumber evidence="12">2.7.7.6</ecNumber>
    </recommendedName>
</protein>
<evidence type="ECO:0000256" key="8">
    <source>
        <dbReference type="ARBA" id="ARBA00023163"/>
    </source>
</evidence>
<evidence type="ECO:0000256" key="13">
    <source>
        <dbReference type="SAM" id="MobiDB-lite"/>
    </source>
</evidence>
<evidence type="ECO:0000256" key="3">
    <source>
        <dbReference type="ARBA" id="ARBA00022478"/>
    </source>
</evidence>
<dbReference type="Gene3D" id="1.10.287.280">
    <property type="match status" value="1"/>
</dbReference>
<evidence type="ECO:0000256" key="4">
    <source>
        <dbReference type="ARBA" id="ARBA00022679"/>
    </source>
</evidence>
<dbReference type="Gene3D" id="1.10.150.20">
    <property type="entry name" value="5' to 3' exonuclease, C-terminal subdomain"/>
    <property type="match status" value="1"/>
</dbReference>
<evidence type="ECO:0000259" key="14">
    <source>
        <dbReference type="SMART" id="SM01311"/>
    </source>
</evidence>
<dbReference type="GO" id="GO:0003899">
    <property type="term" value="F:DNA-directed RNA polymerase activity"/>
    <property type="evidence" value="ECO:0007669"/>
    <property type="project" value="UniProtKB-EC"/>
</dbReference>
<proteinExistence type="inferred from homology"/>
<dbReference type="Pfam" id="PF00940">
    <property type="entry name" value="RNA_pol"/>
    <property type="match status" value="1"/>
</dbReference>
<evidence type="ECO:0000256" key="12">
    <source>
        <dbReference type="RuleBase" id="RU003805"/>
    </source>
</evidence>
<evidence type="ECO:0000256" key="9">
    <source>
        <dbReference type="ARBA" id="ARBA00048552"/>
    </source>
</evidence>
<feature type="region of interest" description="Disordered" evidence="13">
    <location>
        <begin position="230"/>
        <end position="251"/>
    </location>
</feature>
<dbReference type="FunFam" id="1.10.287.280:FF:000001">
    <property type="entry name" value="DNA-directed RNA polymerase"/>
    <property type="match status" value="1"/>
</dbReference>
<dbReference type="InParanoid" id="A0A6I8T5K6"/>
<keyword evidence="8 12" id="KW-0804">Transcription</keyword>
<gene>
    <name evidence="15" type="primary">5572646</name>
</gene>
<dbReference type="EC" id="2.7.7.6" evidence="12"/>
<feature type="compositionally biased region" description="Basic residues" evidence="13">
    <location>
        <begin position="231"/>
        <end position="241"/>
    </location>
</feature>
<sequence>MYRMLSLRSLSRNKNKLLANKTSVVRLNPELICFQNFSHLCNQQLGGLATEEIALLRSDVSSIKYDIIKRVHSTTPTPEMLELSSKKKRKKNVKKFTELLKVTDTSTKQTKASIQQLKAQKLSDFINNQIAQENVESPENLSKTSTHTSPDISKWNFVETPVIYIGKDMKEMELPNATLAEILESYRTLKEHHERRQSSEATIVEDAIEEEFLEHHEASVEEEILEIPRTQKQKSKLKKGKQTQEKGKKFDSKNYKSSEMELLARHKSFHVTLHAYLDICLSSGMINRAYATVLNYRHKRKRKVTDVEIYNILMHGYAEKGIILKIKDILKILKEDNIEPNPQMYAAIFECLGRMETTEDVEKDALTYLEEAETKGYTMDTVLNQSKFVRDQRETVLNLFNQLKPGFRPVYTPPKLLYGNHLLNSLNEYVRPIDTTAANKSDVQVGTEIMNPKAGFTRDQLEKFSKAQVELELKGHLTVKSIQKFPEANDTVKQYRKELEELRKVWTKQITMALHRDVNTLKAVTESKSSRAINLFPYVKALNVAQFTEILLDEAQMLIEGSDSFSIGLSHLHKELGRKVEARYHVEQKRQSGVLDKTCEIYSLYCDVLSEGNSSDNSRQLWQRLVHENRHDGPSLDVQSVTWPKAAVNGVGKFLYNILKNDLKINVNATSKANRQPKLVPAFYSLFRYEAKIAKEQIKPHPVLIKLYRKSQQENLKFDINLVPMVCPPQPWSTPVNGGYILAKSDLIRLPQQAHQQSERINEANPQDMYPTLDALNQLASIPWKVNEEVLDIVLEVFNNGGNAKLDVPEPPSSLPSIVETIPRNEMTGFDRFNMVRKKMTHRRKQGDMYSLWCDALYRLSLANHFRDKVFWLPQNIDFRGRVYPIPPHLNHLGHDLARCLMVFHQKKPLGPDGFNWLKLHCINLTGLKKRDSVEDRLKYADEIMDDILDSADRPLTGRMWWSSSDEPWQTLACCIEIAKVHRSPNPAKFMSGFPIHQDGSCNGLQHYAALGRDTAGAVSVNLAPSPVPQDVYSAVAALVEDSRTKDAENDVKVAKILEGFIKRKVIKQTVMTTVYGVTRYGARKQIARQLEYIDEFPKDWVWPASSYLTVKTFNALSEMFTSAKEIQDWFTDCARLISAVCAQNVEWVTPLGLPVVQPYNRSERQASSKTIQIPEHFSMDSYEKPNIMKQKNAFPPNFVHSLDSSHMMLTSLFCERAGLTFISVHDCYWTHACTVPTMNKICREQFVALHSEPILEDLSKFLVQKYSYNESEITNDGSVIDLTKRKLNRILHQYPDKGDFDLRQVLKSVYFFS</sequence>
<reference evidence="15 16" key="1">
    <citation type="submission" date="2017-06" db="EMBL/GenBank/DDBJ databases">
        <title>Aedes aegypti genome working group (AGWG) sequencing and assembly.</title>
        <authorList>
            <consortium name="Aedes aegypti Genome Working Group (AGWG)"/>
            <person name="Matthews B.J."/>
        </authorList>
    </citation>
    <scope>NUCLEOTIDE SEQUENCE [LARGE SCALE GENOMIC DNA]</scope>
    <source>
        <strain evidence="15 16">LVP_AGWG</strain>
    </source>
</reference>
<dbReference type="InterPro" id="IPR029262">
    <property type="entry name" value="RPOL_N"/>
</dbReference>
<reference evidence="15" key="2">
    <citation type="submission" date="2020-05" db="UniProtKB">
        <authorList>
            <consortium name="EnsemblMetazoa"/>
        </authorList>
    </citation>
    <scope>IDENTIFICATION</scope>
    <source>
        <strain evidence="15">LVP_AGWG</strain>
    </source>
</reference>
<accession>A0A6I8T5K6</accession>
<dbReference type="InterPro" id="IPR002092">
    <property type="entry name" value="DNA-dir_Rpol_phage-type"/>
</dbReference>
<dbReference type="OrthoDB" id="276422at2759"/>
<dbReference type="GO" id="GO:0071897">
    <property type="term" value="P:DNA biosynthetic process"/>
    <property type="evidence" value="ECO:0007669"/>
    <property type="project" value="UniProtKB-ARBA"/>
</dbReference>
<comment type="catalytic activity">
    <reaction evidence="9 12">
        <text>RNA(n) + a ribonucleoside 5'-triphosphate = RNA(n+1) + diphosphate</text>
        <dbReference type="Rhea" id="RHEA:21248"/>
        <dbReference type="Rhea" id="RHEA-COMP:14527"/>
        <dbReference type="Rhea" id="RHEA-COMP:17342"/>
        <dbReference type="ChEBI" id="CHEBI:33019"/>
        <dbReference type="ChEBI" id="CHEBI:61557"/>
        <dbReference type="ChEBI" id="CHEBI:140395"/>
        <dbReference type="EC" id="2.7.7.6"/>
    </reaction>
</comment>
<evidence type="ECO:0000256" key="1">
    <source>
        <dbReference type="ARBA" id="ARBA00004173"/>
    </source>
</evidence>
<dbReference type="Gene3D" id="1.10.1320.10">
    <property type="entry name" value="DNA-directed RNA polymerase, N-terminal domain"/>
    <property type="match status" value="1"/>
</dbReference>
<evidence type="ECO:0000313" key="15">
    <source>
        <dbReference type="EnsemblMetazoa" id="AAEL001847-PB"/>
    </source>
</evidence>
<dbReference type="GO" id="GO:0034245">
    <property type="term" value="C:mitochondrial DNA-directed RNA polymerase complex"/>
    <property type="evidence" value="ECO:0007669"/>
    <property type="project" value="TreeGrafter"/>
</dbReference>
<dbReference type="GO" id="GO:0006390">
    <property type="term" value="P:mitochondrial transcription"/>
    <property type="evidence" value="ECO:0007669"/>
    <property type="project" value="TreeGrafter"/>
</dbReference>